<dbReference type="KEGG" id="api:103310092"/>
<dbReference type="PROSITE" id="PS50240">
    <property type="entry name" value="TRYPSIN_DOM"/>
    <property type="match status" value="1"/>
</dbReference>
<evidence type="ECO:0000313" key="6">
    <source>
        <dbReference type="Proteomes" id="UP000007819"/>
    </source>
</evidence>
<dbReference type="InterPro" id="IPR051487">
    <property type="entry name" value="Ser/Thr_Proteases_Immune/Dev"/>
</dbReference>
<feature type="chain" id="PRO_5035750550" description="Peptidase S1 domain-containing protein" evidence="3">
    <location>
        <begin position="24"/>
        <end position="364"/>
    </location>
</feature>
<keyword evidence="1" id="KW-1015">Disulfide bond</keyword>
<dbReference type="SUPFAM" id="SSF50494">
    <property type="entry name" value="Trypsin-like serine proteases"/>
    <property type="match status" value="1"/>
</dbReference>
<accession>A0A8R2FAL0</accession>
<dbReference type="InterPro" id="IPR043504">
    <property type="entry name" value="Peptidase_S1_PA_chymotrypsin"/>
</dbReference>
<comment type="similarity">
    <text evidence="2">Belongs to the peptidase S1 family. CLIP subfamily.</text>
</comment>
<dbReference type="InterPro" id="IPR018114">
    <property type="entry name" value="TRYPSIN_HIS"/>
</dbReference>
<evidence type="ECO:0000313" key="5">
    <source>
        <dbReference type="EnsemblMetazoa" id="XP_008185438.1"/>
    </source>
</evidence>
<dbReference type="InterPro" id="IPR009003">
    <property type="entry name" value="Peptidase_S1_PA"/>
</dbReference>
<name>A0A8R2FAL0_ACYPI</name>
<evidence type="ECO:0000259" key="4">
    <source>
        <dbReference type="PROSITE" id="PS50240"/>
    </source>
</evidence>
<dbReference type="OrthoDB" id="6615299at2759"/>
<dbReference type="PROSITE" id="PS00134">
    <property type="entry name" value="TRYPSIN_HIS"/>
    <property type="match status" value="1"/>
</dbReference>
<sequence length="364" mass="40368">MHVTYNYSWLIYSCLFFGTGVLCEKMCPPLVSDSLDIKCAHNGQYANCSNVLIPGTIATPSCKIAYTALNGQEETPLELICQSNGTWNKQLYRCNPNCGRVYIENQLLINNGYEANIGTAPWNVGIYRINKNKPNYDLICGGTIISPNLVISAAHCFWKNGMLSNNISINDGQYKIAVGKYDRNFEIIDNDFTQIINVDMVHLKKGYYGPAGYHAEDIAIILLQKRVSFSNGVAPACIDWNSKYNVVNGDQGKIVGWGKTEKGILSPILLEASLPYIDHSSCRNMYTNGFEQFVTDDKFCAGSLTGQGVGAGDAGAGLCFLHSNSYYLTGIVSIKDISTDNSIAVFTEVKRHIQWIRELYNKYN</sequence>
<dbReference type="CDD" id="cd00190">
    <property type="entry name" value="Tryp_SPc"/>
    <property type="match status" value="1"/>
</dbReference>
<evidence type="ECO:0000256" key="1">
    <source>
        <dbReference type="ARBA" id="ARBA00023157"/>
    </source>
</evidence>
<dbReference type="GeneID" id="103310092"/>
<dbReference type="GO" id="GO:0006508">
    <property type="term" value="P:proteolysis"/>
    <property type="evidence" value="ECO:0007669"/>
    <property type="project" value="InterPro"/>
</dbReference>
<dbReference type="Pfam" id="PF00089">
    <property type="entry name" value="Trypsin"/>
    <property type="match status" value="1"/>
</dbReference>
<dbReference type="EnsemblMetazoa" id="XM_008187216.3">
    <property type="protein sequence ID" value="XP_008185438.1"/>
    <property type="gene ID" value="LOC103310092"/>
</dbReference>
<keyword evidence="6" id="KW-1185">Reference proteome</keyword>
<dbReference type="PANTHER" id="PTHR24256">
    <property type="entry name" value="TRYPTASE-RELATED"/>
    <property type="match status" value="1"/>
</dbReference>
<evidence type="ECO:0000256" key="3">
    <source>
        <dbReference type="SAM" id="SignalP"/>
    </source>
</evidence>
<reference evidence="5" key="2">
    <citation type="submission" date="2022-06" db="UniProtKB">
        <authorList>
            <consortium name="EnsemblMetazoa"/>
        </authorList>
    </citation>
    <scope>IDENTIFICATION</scope>
</reference>
<reference evidence="6" key="1">
    <citation type="submission" date="2010-06" db="EMBL/GenBank/DDBJ databases">
        <authorList>
            <person name="Jiang H."/>
            <person name="Abraham K."/>
            <person name="Ali S."/>
            <person name="Alsbrooks S.L."/>
            <person name="Anim B.N."/>
            <person name="Anosike U.S."/>
            <person name="Attaway T."/>
            <person name="Bandaranaike D.P."/>
            <person name="Battles P.K."/>
            <person name="Bell S.N."/>
            <person name="Bell A.V."/>
            <person name="Beltran B."/>
            <person name="Bickham C."/>
            <person name="Bustamante Y."/>
            <person name="Caleb T."/>
            <person name="Canada A."/>
            <person name="Cardenas V."/>
            <person name="Carter K."/>
            <person name="Chacko J."/>
            <person name="Chandrabose M.N."/>
            <person name="Chavez D."/>
            <person name="Chavez A."/>
            <person name="Chen L."/>
            <person name="Chu H.-S."/>
            <person name="Claassen K.J."/>
            <person name="Cockrell R."/>
            <person name="Collins M."/>
            <person name="Cooper J.A."/>
            <person name="Cree A."/>
            <person name="Curry S.M."/>
            <person name="Da Y."/>
            <person name="Dao M.D."/>
            <person name="Das B."/>
            <person name="Davila M.-L."/>
            <person name="Davy-Carroll L."/>
            <person name="Denson S."/>
            <person name="Dinh H."/>
            <person name="Ebong V.E."/>
            <person name="Edwards J.R."/>
            <person name="Egan A."/>
            <person name="El-Daye J."/>
            <person name="Escobedo L."/>
            <person name="Fernandez S."/>
            <person name="Fernando P.R."/>
            <person name="Flagg N."/>
            <person name="Forbes L.D."/>
            <person name="Fowler R.G."/>
            <person name="Fu Q."/>
            <person name="Gabisi R.A."/>
            <person name="Ganer J."/>
            <person name="Garbino Pronczuk A."/>
            <person name="Garcia R.M."/>
            <person name="Garner T."/>
            <person name="Garrett T.E."/>
            <person name="Gonzalez D.A."/>
            <person name="Hamid H."/>
            <person name="Hawkins E.S."/>
            <person name="Hirani K."/>
            <person name="Hogues M.E."/>
            <person name="Hollins B."/>
            <person name="Hsiao C.-H."/>
            <person name="Jabil R."/>
            <person name="James M.L."/>
            <person name="Jhangiani S.N."/>
            <person name="Johnson B."/>
            <person name="Johnson Q."/>
            <person name="Joshi V."/>
            <person name="Kalu J.B."/>
            <person name="Kam C."/>
            <person name="Kashfia A."/>
            <person name="Keebler J."/>
            <person name="Kisamo H."/>
            <person name="Kovar C.L."/>
            <person name="Lago L.A."/>
            <person name="Lai C.-Y."/>
            <person name="Laidlaw J."/>
            <person name="Lara F."/>
            <person name="Le T.-K."/>
            <person name="Lee S.L."/>
            <person name="Legall F.H."/>
            <person name="Lemon S.J."/>
            <person name="Lewis L.R."/>
            <person name="Li B."/>
            <person name="Liu Y."/>
            <person name="Liu Y.-S."/>
            <person name="Lopez J."/>
            <person name="Lozado R.J."/>
            <person name="Lu J."/>
            <person name="Madu R.C."/>
            <person name="Maheshwari M."/>
            <person name="Maheshwari R."/>
            <person name="Malloy K."/>
            <person name="Martinez E."/>
            <person name="Mathew T."/>
            <person name="Mercado I.C."/>
            <person name="Mercado C."/>
            <person name="Meyer B."/>
            <person name="Montgomery K."/>
            <person name="Morgan M.B."/>
            <person name="Munidasa M."/>
            <person name="Nazareth L.V."/>
            <person name="Nelson J."/>
            <person name="Ng B.M."/>
            <person name="Nguyen N.B."/>
            <person name="Nguyen P.Q."/>
            <person name="Nguyen T."/>
            <person name="Obregon M."/>
            <person name="Okwuonu G.O."/>
            <person name="Onwere C.G."/>
            <person name="Orozco G."/>
            <person name="Parra A."/>
            <person name="Patel S."/>
            <person name="Patil S."/>
            <person name="Perez A."/>
            <person name="Perez Y."/>
            <person name="Pham C."/>
            <person name="Primus E.L."/>
            <person name="Pu L.-L."/>
            <person name="Puazo M."/>
            <person name="Qin X."/>
            <person name="Quiroz J.B."/>
            <person name="Reese J."/>
            <person name="Richards S."/>
            <person name="Rives C.M."/>
            <person name="Robberts R."/>
            <person name="Ruiz S.J."/>
            <person name="Ruiz M.J."/>
            <person name="Santibanez J."/>
            <person name="Schneider B.W."/>
            <person name="Sisson I."/>
            <person name="Smith M."/>
            <person name="Sodergren E."/>
            <person name="Song X.-Z."/>
            <person name="Song B.B."/>
            <person name="Summersgill H."/>
            <person name="Thelus R."/>
            <person name="Thornton R.D."/>
            <person name="Trejos Z.Y."/>
            <person name="Usmani K."/>
            <person name="Vattathil S."/>
            <person name="Villasana D."/>
            <person name="Walker D.L."/>
            <person name="Wang S."/>
            <person name="Wang K."/>
            <person name="White C.S."/>
            <person name="Williams A.C."/>
            <person name="Williamson J."/>
            <person name="Wilson K."/>
            <person name="Woghiren I.O."/>
            <person name="Woodworth J.R."/>
            <person name="Worley K.C."/>
            <person name="Wright R.A."/>
            <person name="Wu W."/>
            <person name="Young L."/>
            <person name="Zhang L."/>
            <person name="Zhang J."/>
            <person name="Zhu Y."/>
            <person name="Muzny D.M."/>
            <person name="Weinstock G."/>
            <person name="Gibbs R.A."/>
        </authorList>
    </citation>
    <scope>NUCLEOTIDE SEQUENCE [LARGE SCALE GENOMIC DNA]</scope>
    <source>
        <strain evidence="6">LSR1</strain>
    </source>
</reference>
<dbReference type="Proteomes" id="UP000007819">
    <property type="component" value="Chromosome A1"/>
</dbReference>
<protein>
    <recommendedName>
        <fullName evidence="4">Peptidase S1 domain-containing protein</fullName>
    </recommendedName>
</protein>
<dbReference type="SMART" id="SM00020">
    <property type="entry name" value="Tryp_SPc"/>
    <property type="match status" value="1"/>
</dbReference>
<evidence type="ECO:0000256" key="2">
    <source>
        <dbReference type="ARBA" id="ARBA00024195"/>
    </source>
</evidence>
<keyword evidence="3" id="KW-0732">Signal</keyword>
<feature type="signal peptide" evidence="3">
    <location>
        <begin position="1"/>
        <end position="23"/>
    </location>
</feature>
<dbReference type="Gene3D" id="2.10.70.10">
    <property type="entry name" value="Complement Module, domain 1"/>
    <property type="match status" value="1"/>
</dbReference>
<proteinExistence type="inferred from homology"/>
<dbReference type="RefSeq" id="XP_008185438.1">
    <property type="nucleotide sequence ID" value="XM_008187216.3"/>
</dbReference>
<organism evidence="5 6">
    <name type="scientific">Acyrthosiphon pisum</name>
    <name type="common">Pea aphid</name>
    <dbReference type="NCBI Taxonomy" id="7029"/>
    <lineage>
        <taxon>Eukaryota</taxon>
        <taxon>Metazoa</taxon>
        <taxon>Ecdysozoa</taxon>
        <taxon>Arthropoda</taxon>
        <taxon>Hexapoda</taxon>
        <taxon>Insecta</taxon>
        <taxon>Pterygota</taxon>
        <taxon>Neoptera</taxon>
        <taxon>Paraneoptera</taxon>
        <taxon>Hemiptera</taxon>
        <taxon>Sternorrhyncha</taxon>
        <taxon>Aphidomorpha</taxon>
        <taxon>Aphidoidea</taxon>
        <taxon>Aphididae</taxon>
        <taxon>Macrosiphini</taxon>
        <taxon>Acyrthosiphon</taxon>
    </lineage>
</organism>
<dbReference type="InterPro" id="IPR001254">
    <property type="entry name" value="Trypsin_dom"/>
</dbReference>
<dbReference type="GO" id="GO:0004252">
    <property type="term" value="F:serine-type endopeptidase activity"/>
    <property type="evidence" value="ECO:0007669"/>
    <property type="project" value="InterPro"/>
</dbReference>
<dbReference type="AlphaFoldDB" id="A0A8R2FAL0"/>
<feature type="domain" description="Peptidase S1" evidence="4">
    <location>
        <begin position="109"/>
        <end position="361"/>
    </location>
</feature>
<dbReference type="Gene3D" id="2.40.10.10">
    <property type="entry name" value="Trypsin-like serine proteases"/>
    <property type="match status" value="1"/>
</dbReference>